<organism evidence="1 2">
    <name type="scientific">Vitis vinifera</name>
    <name type="common">Grape</name>
    <dbReference type="NCBI Taxonomy" id="29760"/>
    <lineage>
        <taxon>Eukaryota</taxon>
        <taxon>Viridiplantae</taxon>
        <taxon>Streptophyta</taxon>
        <taxon>Embryophyta</taxon>
        <taxon>Tracheophyta</taxon>
        <taxon>Spermatophyta</taxon>
        <taxon>Magnoliopsida</taxon>
        <taxon>eudicotyledons</taxon>
        <taxon>Gunneridae</taxon>
        <taxon>Pentapetalae</taxon>
        <taxon>rosids</taxon>
        <taxon>Vitales</taxon>
        <taxon>Vitaceae</taxon>
        <taxon>Viteae</taxon>
        <taxon>Vitis</taxon>
    </lineage>
</organism>
<dbReference type="Proteomes" id="UP000288805">
    <property type="component" value="Unassembled WGS sequence"/>
</dbReference>
<comment type="caution">
    <text evidence="1">The sequence shown here is derived from an EMBL/GenBank/DDBJ whole genome shotgun (WGS) entry which is preliminary data.</text>
</comment>
<sequence length="301" mass="33489">MLKSLPSSLCGLKSLEIFILAGCSKIEEFPENYGNLEMLKELNADGTALRVLPSSFPLLRNLEISSFLGCNGPPPSSSWSLPRSSPPSTSWSLLRSSSSTSFILHHLPGGNNFVTLPSNISRLTNLESLGLEKCRRLQVLPELPSSIYSLIAQDCTSLRSASNQVLKSLLPTAKLPTKTFKRNSGSDLIYVMIYGSRIPDWIRVSYSLCYSTSSYITDFITISADKEGVGLDHMWLLYVALPLYSNWHNGTRINWHEVTHIRVSFGTHPIRWYAPINRCGFDLVYGNEDVNHDNPEGSNST</sequence>
<dbReference type="PANTHER" id="PTHR45752:SF171">
    <property type="entry name" value="TMV RESISTANCE PROTEIN N-LIKE"/>
    <property type="match status" value="1"/>
</dbReference>
<dbReference type="Gene3D" id="3.80.10.10">
    <property type="entry name" value="Ribonuclease Inhibitor"/>
    <property type="match status" value="1"/>
</dbReference>
<dbReference type="InterPro" id="IPR050715">
    <property type="entry name" value="LRR-SigEffector_domain"/>
</dbReference>
<gene>
    <name evidence="1" type="primary">DSC1_75</name>
    <name evidence="1" type="ORF">CK203_090396</name>
</gene>
<dbReference type="InterPro" id="IPR032675">
    <property type="entry name" value="LRR_dom_sf"/>
</dbReference>
<accession>A0A438C7W5</accession>
<reference evidence="1 2" key="1">
    <citation type="journal article" date="2018" name="PLoS Genet.">
        <title>Population sequencing reveals clonal diversity and ancestral inbreeding in the grapevine cultivar Chardonnay.</title>
        <authorList>
            <person name="Roach M.J."/>
            <person name="Johnson D.L."/>
            <person name="Bohlmann J."/>
            <person name="van Vuuren H.J."/>
            <person name="Jones S.J."/>
            <person name="Pretorius I.S."/>
            <person name="Schmidt S.A."/>
            <person name="Borneman A.R."/>
        </authorList>
    </citation>
    <scope>NUCLEOTIDE SEQUENCE [LARGE SCALE GENOMIC DNA]</scope>
    <source>
        <strain evidence="2">cv. Chardonnay</strain>
        <tissue evidence="1">Leaf</tissue>
    </source>
</reference>
<dbReference type="AlphaFoldDB" id="A0A438C7W5"/>
<dbReference type="EMBL" id="QGNW01002497">
    <property type="protein sequence ID" value="RVW19355.1"/>
    <property type="molecule type" value="Genomic_DNA"/>
</dbReference>
<evidence type="ECO:0000313" key="1">
    <source>
        <dbReference type="EMBL" id="RVW19355.1"/>
    </source>
</evidence>
<dbReference type="SUPFAM" id="SSF52047">
    <property type="entry name" value="RNI-like"/>
    <property type="match status" value="1"/>
</dbReference>
<protein>
    <submittedName>
        <fullName evidence="1">Disease resistance-like protein DSC1</fullName>
    </submittedName>
</protein>
<name>A0A438C7W5_VITVI</name>
<proteinExistence type="predicted"/>
<dbReference type="PANTHER" id="PTHR45752">
    <property type="entry name" value="LEUCINE-RICH REPEAT-CONTAINING"/>
    <property type="match status" value="1"/>
</dbReference>
<evidence type="ECO:0000313" key="2">
    <source>
        <dbReference type="Proteomes" id="UP000288805"/>
    </source>
</evidence>